<gene>
    <name evidence="3" type="ORF">FRACYDRAFT_246173</name>
</gene>
<reference evidence="3 4" key="1">
    <citation type="submission" date="2016-09" db="EMBL/GenBank/DDBJ databases">
        <title>Extensive genetic diversity and differential bi-allelic expression allows diatom success in the polar Southern Ocean.</title>
        <authorList>
            <consortium name="DOE Joint Genome Institute"/>
            <person name="Mock T."/>
            <person name="Otillar R.P."/>
            <person name="Strauss J."/>
            <person name="Dupont C."/>
            <person name="Frickenhaus S."/>
            <person name="Maumus F."/>
            <person name="Mcmullan M."/>
            <person name="Sanges R."/>
            <person name="Schmutz J."/>
            <person name="Toseland A."/>
            <person name="Valas R."/>
            <person name="Veluchamy A."/>
            <person name="Ward B.J."/>
            <person name="Allen A."/>
            <person name="Barry K."/>
            <person name="Falciatore A."/>
            <person name="Ferrante M."/>
            <person name="Fortunato A.E."/>
            <person name="Gloeckner G."/>
            <person name="Gruber A."/>
            <person name="Hipkin R."/>
            <person name="Janech M."/>
            <person name="Kroth P."/>
            <person name="Leese F."/>
            <person name="Lindquist E."/>
            <person name="Lyon B.R."/>
            <person name="Martin J."/>
            <person name="Mayer C."/>
            <person name="Parker M."/>
            <person name="Quesneville H."/>
            <person name="Raymond J."/>
            <person name="Uhlig C."/>
            <person name="Valentin K.U."/>
            <person name="Worden A.Z."/>
            <person name="Armbrust E.V."/>
            <person name="Bowler C."/>
            <person name="Green B."/>
            <person name="Moulton V."/>
            <person name="Van Oosterhout C."/>
            <person name="Grigoriev I."/>
        </authorList>
    </citation>
    <scope>NUCLEOTIDE SEQUENCE [LARGE SCALE GENOMIC DNA]</scope>
    <source>
        <strain evidence="3 4">CCMP1102</strain>
    </source>
</reference>
<accession>A0A1E7EZ22</accession>
<dbReference type="Gene3D" id="1.10.238.10">
    <property type="entry name" value="EF-hand"/>
    <property type="match status" value="1"/>
</dbReference>
<evidence type="ECO:0000313" key="4">
    <source>
        <dbReference type="Proteomes" id="UP000095751"/>
    </source>
</evidence>
<dbReference type="InterPro" id="IPR002048">
    <property type="entry name" value="EF_hand_dom"/>
</dbReference>
<feature type="compositionally biased region" description="Low complexity" evidence="1">
    <location>
        <begin position="29"/>
        <end position="47"/>
    </location>
</feature>
<feature type="region of interest" description="Disordered" evidence="1">
    <location>
        <begin position="203"/>
        <end position="237"/>
    </location>
</feature>
<dbReference type="OrthoDB" id="42296at2759"/>
<protein>
    <recommendedName>
        <fullName evidence="2">EF-hand domain-containing protein</fullName>
    </recommendedName>
</protein>
<dbReference type="InParanoid" id="A0A1E7EZ22"/>
<evidence type="ECO:0000259" key="2">
    <source>
        <dbReference type="PROSITE" id="PS50222"/>
    </source>
</evidence>
<keyword evidence="4" id="KW-1185">Reference proteome</keyword>
<dbReference type="EMBL" id="KV784369">
    <property type="protein sequence ID" value="OEU11069.1"/>
    <property type="molecule type" value="Genomic_DNA"/>
</dbReference>
<dbReference type="InterPro" id="IPR011992">
    <property type="entry name" value="EF-hand-dom_pair"/>
</dbReference>
<feature type="compositionally biased region" description="Low complexity" evidence="1">
    <location>
        <begin position="68"/>
        <end position="82"/>
    </location>
</feature>
<dbReference type="Pfam" id="PF13499">
    <property type="entry name" value="EF-hand_7"/>
    <property type="match status" value="1"/>
</dbReference>
<dbReference type="AlphaFoldDB" id="A0A1E7EZ22"/>
<dbReference type="SUPFAM" id="SSF47473">
    <property type="entry name" value="EF-hand"/>
    <property type="match status" value="1"/>
</dbReference>
<dbReference type="Proteomes" id="UP000095751">
    <property type="component" value="Unassembled WGS sequence"/>
</dbReference>
<dbReference type="PROSITE" id="PS50222">
    <property type="entry name" value="EF_HAND_2"/>
    <property type="match status" value="1"/>
</dbReference>
<feature type="compositionally biased region" description="Gly residues" evidence="1">
    <location>
        <begin position="221"/>
        <end position="230"/>
    </location>
</feature>
<evidence type="ECO:0000256" key="1">
    <source>
        <dbReference type="SAM" id="MobiDB-lite"/>
    </source>
</evidence>
<feature type="domain" description="EF-hand" evidence="2">
    <location>
        <begin position="304"/>
        <end position="339"/>
    </location>
</feature>
<name>A0A1E7EZ22_9STRA</name>
<dbReference type="GO" id="GO:0005509">
    <property type="term" value="F:calcium ion binding"/>
    <property type="evidence" value="ECO:0007669"/>
    <property type="project" value="InterPro"/>
</dbReference>
<evidence type="ECO:0000313" key="3">
    <source>
        <dbReference type="EMBL" id="OEU11069.1"/>
    </source>
</evidence>
<sequence>MGIFGKKKEKGGTLLPTSRATMGGRPITSSSSSLPSSSSINDDNPLIPGSKSARITKNKNNNSNGYEPPSSSTIDSPPTSMTVRASSAVSDLEGGRYNVDDNDSDNDNASHLLTIEPTICRRIESPYPMFGNNDNNNSNEDDNFASCFDVDNGTRGTNFVCFEVEYDKEQFHSNNNNRKNVLSAVSKRVTSFSHRVKSFRHDIRSQSRFDHQNQNQMESTVGGGDGGDGGGRSRKNGSTAKIGQILVHTKEDDIEIMTLSKRLRLSLTDNSFLWSKFDEADTDKDTLIGISEFSNLTWSLGLELDDAYTYRAFLEIDQDADSKISFYEFKSWWIASQDGDETIITVSSRKIPNQIGV</sequence>
<organism evidence="3 4">
    <name type="scientific">Fragilariopsis cylindrus CCMP1102</name>
    <dbReference type="NCBI Taxonomy" id="635003"/>
    <lineage>
        <taxon>Eukaryota</taxon>
        <taxon>Sar</taxon>
        <taxon>Stramenopiles</taxon>
        <taxon>Ochrophyta</taxon>
        <taxon>Bacillariophyta</taxon>
        <taxon>Bacillariophyceae</taxon>
        <taxon>Bacillariophycidae</taxon>
        <taxon>Bacillariales</taxon>
        <taxon>Bacillariaceae</taxon>
        <taxon>Fragilariopsis</taxon>
    </lineage>
</organism>
<dbReference type="KEGG" id="fcy:FRACYDRAFT_246173"/>
<feature type="region of interest" description="Disordered" evidence="1">
    <location>
        <begin position="1"/>
        <end position="110"/>
    </location>
</feature>
<feature type="compositionally biased region" description="Polar residues" evidence="1">
    <location>
        <begin position="53"/>
        <end position="65"/>
    </location>
</feature>
<proteinExistence type="predicted"/>